<evidence type="ECO:0000256" key="2">
    <source>
        <dbReference type="ARBA" id="ARBA00022771"/>
    </source>
</evidence>
<evidence type="ECO:0000256" key="4">
    <source>
        <dbReference type="PROSITE-ProRule" id="PRU00723"/>
    </source>
</evidence>
<dbReference type="PROSITE" id="PS50103">
    <property type="entry name" value="ZF_C3H1"/>
    <property type="match status" value="1"/>
</dbReference>
<keyword evidence="8" id="KW-1185">Reference proteome</keyword>
<dbReference type="GO" id="GO:0003723">
    <property type="term" value="F:RNA binding"/>
    <property type="evidence" value="ECO:0007669"/>
    <property type="project" value="TreeGrafter"/>
</dbReference>
<proteinExistence type="predicted"/>
<feature type="region of interest" description="Disordered" evidence="5">
    <location>
        <begin position="125"/>
        <end position="369"/>
    </location>
</feature>
<evidence type="ECO:0000313" key="8">
    <source>
        <dbReference type="Proteomes" id="UP001497497"/>
    </source>
</evidence>
<dbReference type="Pfam" id="PF18044">
    <property type="entry name" value="zf-CCCH_4"/>
    <property type="match status" value="1"/>
</dbReference>
<feature type="domain" description="C3H1-type" evidence="6">
    <location>
        <begin position="673"/>
        <end position="700"/>
    </location>
</feature>
<feature type="compositionally biased region" description="Acidic residues" evidence="5">
    <location>
        <begin position="610"/>
        <end position="619"/>
    </location>
</feature>
<keyword evidence="3 4" id="KW-0862">Zinc</keyword>
<feature type="compositionally biased region" description="Gly residues" evidence="5">
    <location>
        <begin position="1027"/>
        <end position="1061"/>
    </location>
</feature>
<accession>A0AAV2HR05</accession>
<feature type="region of interest" description="Disordered" evidence="5">
    <location>
        <begin position="537"/>
        <end position="674"/>
    </location>
</feature>
<protein>
    <recommendedName>
        <fullName evidence="6">C3H1-type domain-containing protein</fullName>
    </recommendedName>
</protein>
<feature type="compositionally biased region" description="Basic and acidic residues" evidence="5">
    <location>
        <begin position="397"/>
        <end position="411"/>
    </location>
</feature>
<dbReference type="Gene3D" id="4.10.1000.10">
    <property type="entry name" value="Zinc finger, CCCH-type"/>
    <property type="match status" value="1"/>
</dbReference>
<feature type="compositionally biased region" description="Polar residues" evidence="5">
    <location>
        <begin position="260"/>
        <end position="275"/>
    </location>
</feature>
<feature type="compositionally biased region" description="Polar residues" evidence="5">
    <location>
        <begin position="163"/>
        <end position="175"/>
    </location>
</feature>
<dbReference type="GO" id="GO:0008270">
    <property type="term" value="F:zinc ion binding"/>
    <property type="evidence" value="ECO:0007669"/>
    <property type="project" value="UniProtKB-KW"/>
</dbReference>
<dbReference type="GO" id="GO:0071011">
    <property type="term" value="C:precatalytic spliceosome"/>
    <property type="evidence" value="ECO:0007669"/>
    <property type="project" value="TreeGrafter"/>
</dbReference>
<feature type="compositionally biased region" description="Polar residues" evidence="5">
    <location>
        <begin position="130"/>
        <end position="139"/>
    </location>
</feature>
<dbReference type="SUPFAM" id="SSF90229">
    <property type="entry name" value="CCCH zinc finger"/>
    <property type="match status" value="1"/>
</dbReference>
<feature type="compositionally biased region" description="Basic and acidic residues" evidence="5">
    <location>
        <begin position="181"/>
        <end position="203"/>
    </location>
</feature>
<feature type="compositionally biased region" description="Basic and acidic residues" evidence="5">
    <location>
        <begin position="792"/>
        <end position="809"/>
    </location>
</feature>
<dbReference type="InterPro" id="IPR041367">
    <property type="entry name" value="Znf-CCCH_4"/>
</dbReference>
<feature type="compositionally biased region" description="Low complexity" evidence="5">
    <location>
        <begin position="1100"/>
        <end position="1110"/>
    </location>
</feature>
<dbReference type="EMBL" id="CAXITT010000196">
    <property type="protein sequence ID" value="CAL1535259.1"/>
    <property type="molecule type" value="Genomic_DNA"/>
</dbReference>
<feature type="compositionally biased region" description="Polar residues" evidence="5">
    <location>
        <begin position="1247"/>
        <end position="1266"/>
    </location>
</feature>
<feature type="compositionally biased region" description="Low complexity" evidence="5">
    <location>
        <begin position="1351"/>
        <end position="1387"/>
    </location>
</feature>
<feature type="compositionally biased region" description="Polar residues" evidence="5">
    <location>
        <begin position="236"/>
        <end position="252"/>
    </location>
</feature>
<feature type="compositionally biased region" description="Low complexity" evidence="5">
    <location>
        <begin position="1121"/>
        <end position="1144"/>
    </location>
</feature>
<feature type="compositionally biased region" description="Basic residues" evidence="5">
    <location>
        <begin position="1111"/>
        <end position="1120"/>
    </location>
</feature>
<evidence type="ECO:0000256" key="5">
    <source>
        <dbReference type="SAM" id="MobiDB-lite"/>
    </source>
</evidence>
<feature type="zinc finger region" description="C3H1-type" evidence="4">
    <location>
        <begin position="673"/>
        <end position="700"/>
    </location>
</feature>
<feature type="compositionally biased region" description="Acidic residues" evidence="5">
    <location>
        <begin position="426"/>
        <end position="435"/>
    </location>
</feature>
<dbReference type="InterPro" id="IPR052647">
    <property type="entry name" value="Zinc_finger_CCCH-type"/>
</dbReference>
<feature type="compositionally biased region" description="Acidic residues" evidence="5">
    <location>
        <begin position="479"/>
        <end position="491"/>
    </location>
</feature>
<feature type="region of interest" description="Disordered" evidence="5">
    <location>
        <begin position="394"/>
        <end position="524"/>
    </location>
</feature>
<feature type="compositionally biased region" description="Acidic residues" evidence="5">
    <location>
        <begin position="651"/>
        <end position="662"/>
    </location>
</feature>
<feature type="compositionally biased region" description="Basic residues" evidence="5">
    <location>
        <begin position="922"/>
        <end position="935"/>
    </location>
</feature>
<feature type="compositionally biased region" description="Basic and acidic residues" evidence="5">
    <location>
        <begin position="1311"/>
        <end position="1326"/>
    </location>
</feature>
<feature type="compositionally biased region" description="Basic and acidic residues" evidence="5">
    <location>
        <begin position="902"/>
        <end position="912"/>
    </location>
</feature>
<feature type="compositionally biased region" description="Basic and acidic residues" evidence="5">
    <location>
        <begin position="620"/>
        <end position="635"/>
    </location>
</feature>
<dbReference type="InterPro" id="IPR000571">
    <property type="entry name" value="Znf_CCCH"/>
</dbReference>
<organism evidence="7 8">
    <name type="scientific">Lymnaea stagnalis</name>
    <name type="common">Great pond snail</name>
    <name type="synonym">Helix stagnalis</name>
    <dbReference type="NCBI Taxonomy" id="6523"/>
    <lineage>
        <taxon>Eukaryota</taxon>
        <taxon>Metazoa</taxon>
        <taxon>Spiralia</taxon>
        <taxon>Lophotrochozoa</taxon>
        <taxon>Mollusca</taxon>
        <taxon>Gastropoda</taxon>
        <taxon>Heterobranchia</taxon>
        <taxon>Euthyneura</taxon>
        <taxon>Panpulmonata</taxon>
        <taxon>Hygrophila</taxon>
        <taxon>Lymnaeoidea</taxon>
        <taxon>Lymnaeidae</taxon>
        <taxon>Lymnaea</taxon>
    </lineage>
</organism>
<feature type="compositionally biased region" description="Acidic residues" evidence="5">
    <location>
        <begin position="219"/>
        <end position="233"/>
    </location>
</feature>
<feature type="compositionally biased region" description="Basic and acidic residues" evidence="5">
    <location>
        <begin position="1062"/>
        <end position="1080"/>
    </location>
</feature>
<reference evidence="7 8" key="1">
    <citation type="submission" date="2024-04" db="EMBL/GenBank/DDBJ databases">
        <authorList>
            <consortium name="Genoscope - CEA"/>
            <person name="William W."/>
        </authorList>
    </citation>
    <scope>NUCLEOTIDE SEQUENCE [LARGE SCALE GENOMIC DNA]</scope>
</reference>
<feature type="compositionally biased region" description="Low complexity" evidence="5">
    <location>
        <begin position="147"/>
        <end position="156"/>
    </location>
</feature>
<dbReference type="PANTHER" id="PTHR46582:SF1">
    <property type="entry name" value="ZINC FINGER CCCH DOMAIN-CONTAINING PROTEIN 18"/>
    <property type="match status" value="1"/>
</dbReference>
<gene>
    <name evidence="7" type="ORF">GSLYS_00009219001</name>
</gene>
<feature type="compositionally biased region" description="Low complexity" evidence="5">
    <location>
        <begin position="938"/>
        <end position="972"/>
    </location>
</feature>
<sequence length="1419" mass="155581">MERLLMEFEENRSKEVASTEDGGDKVKEDISTLLKENDSNASSKDEVHTVLSDISAGETKLIIETKSDDNEKAEFQKSINKAINVPKIVDIVVEFQKDGDLDNKSSANTEIDNKLKYESTEDKDPIVTKLSPSTDTNSECSEREIILEPLSPAAEESAAEADQSPTLSIATNPLESVSDLIFKKSSTESTLEEKSLTGIREDANSVSAPPAPSDGREDISDDELDIDSGESLEESTQLSICNPNALKNTGPTSAEVFMESPQSNQEAPSVSNSHLVNEESRGTLSSDDREIIDLKLEDAVGKSEGDDDDTNRESKGPSEDLEAVSDDELLPDASQGASVIPSHLTLIGGEEVSSEEDGPSGLDEFNAQHELDPIATHRIVAPVNPDMLEISNLSSSDLHRITNREREESLSHTEAVTNLPPLEAEPISDEEDIDQGEGNALGLDGDGEAGEIQSPVEMSSPVSEQGGLLGEVEPISADEGSDTDGELPSGDDDSKPGDSGVKSGNNFESIDSDEEGELGAELSQKNMSINKMHLGLNQGLKKGSGDYMETISDEENMEHGGLVSDSPLKSNRPSLKLSDESNSCTSSITRDAESDKKKVATNFNEHQVELDYEENEGEEGEGKSEELSAEPKLKDDGEEGELDEGGHSDKDEGELSDDDCEEGEIKEPGSKKPFVKPMCRFFQRGNCTWGVNCRFLHPGVNDKGNYQMIEIPGFKPTGVRARIGLPGQWPEQPEEPIELPPPPVPDIPPVETAWERGLRIAKEQRKKANERKELEPDFEEKRLNLSVDEERELNKENERMPKIIPKDPYYDQQAYEEDEYYKIPRDPWQTGHYENFEVRYHRENSFSPPYRDKPLMMPPSRFSRPFSPPIDKFGRDRVERREPFRVEPPPPPVSHEYPSPVKRPDEWTDPWRRSKSPQMLKIKPRNHSRGRRTHRSVSDSSRYIKKSSSGSSSGSSRSSQSFSGSSGSSSRSRSPEPAPPGVDRHDRYMSPSRDQPRSAVSVRGRGGYNNYDQSYRRGSRGYDRSRGGGGGGGGGGGYQQRGNYRGGGGNGGYYNNYGGGYPDREMGRDIRDRGRDDRPGRNRMRSPPDRPLPYVRPRAKSASSQSSSSRSRSRSRRRFISSHSRSSSGSSRSSSSSSSSAGSADSEHLYRDLGPPTKNPRGPAAAKKKRTNSHKDHSKGPQIPPLSQRGQPLPPHSPINLDRIPHPRDPKISQPGPPPGRNDSKYASRNAPQPPVKAKDPLKVVGQKSNIKLTLLPKQQQSSLGNRPNPLDSPPHNNKRRLSERDSSPPRGPAPKRLNIPLPQASALRIATEKAAKIQLRQEKIKSPPPASIPQPPPPTGIPRAKPPVSPQKQPSSTKSRAPEPVVAKSVPKVPSASAPTATATGAKAKKSMSSRREELLKQLKAVEDAIARKKSKLQ</sequence>
<feature type="compositionally biased region" description="Basic and acidic residues" evidence="5">
    <location>
        <begin position="844"/>
        <end position="854"/>
    </location>
</feature>
<feature type="compositionally biased region" description="Pro residues" evidence="5">
    <location>
        <begin position="1327"/>
        <end position="1350"/>
    </location>
</feature>
<evidence type="ECO:0000256" key="1">
    <source>
        <dbReference type="ARBA" id="ARBA00022723"/>
    </source>
</evidence>
<feature type="region of interest" description="Disordered" evidence="5">
    <location>
        <begin position="789"/>
        <end position="809"/>
    </location>
</feature>
<feature type="region of interest" description="Disordered" evidence="5">
    <location>
        <begin position="844"/>
        <end position="1399"/>
    </location>
</feature>
<feature type="compositionally biased region" description="Basic and acidic residues" evidence="5">
    <location>
        <begin position="872"/>
        <end position="885"/>
    </location>
</feature>
<feature type="region of interest" description="Disordered" evidence="5">
    <location>
        <begin position="1"/>
        <end position="25"/>
    </location>
</feature>
<keyword evidence="2 4" id="KW-0863">Zinc-finger</keyword>
<evidence type="ECO:0000256" key="3">
    <source>
        <dbReference type="ARBA" id="ARBA00022833"/>
    </source>
</evidence>
<name>A0AAV2HR05_LYMST</name>
<evidence type="ECO:0000259" key="6">
    <source>
        <dbReference type="PROSITE" id="PS50103"/>
    </source>
</evidence>
<comment type="caution">
    <text evidence="7">The sequence shown here is derived from an EMBL/GenBank/DDBJ whole genome shotgun (WGS) entry which is preliminary data.</text>
</comment>
<dbReference type="Proteomes" id="UP001497497">
    <property type="component" value="Unassembled WGS sequence"/>
</dbReference>
<dbReference type="InterPro" id="IPR036855">
    <property type="entry name" value="Znf_CCCH_sf"/>
</dbReference>
<dbReference type="PANTHER" id="PTHR46582">
    <property type="entry name" value="ZINC FINGER CCCH DOMAIN-CONTAINING PROTEIN 18"/>
    <property type="match status" value="1"/>
</dbReference>
<feature type="compositionally biased region" description="Basic and acidic residues" evidence="5">
    <location>
        <begin position="276"/>
        <end position="304"/>
    </location>
</feature>
<feature type="compositionally biased region" description="Acidic residues" evidence="5">
    <location>
        <begin position="319"/>
        <end position="330"/>
    </location>
</feature>
<evidence type="ECO:0000313" key="7">
    <source>
        <dbReference type="EMBL" id="CAL1535259.1"/>
    </source>
</evidence>
<keyword evidence="1 4" id="KW-0479">Metal-binding</keyword>
<feature type="compositionally biased region" description="Polar residues" evidence="5">
    <location>
        <begin position="580"/>
        <end position="589"/>
    </location>
</feature>